<evidence type="ECO:0000313" key="2">
    <source>
        <dbReference type="EMBL" id="MCP2169714.1"/>
    </source>
</evidence>
<gene>
    <name evidence="2" type="ORF">LX83_006600</name>
</gene>
<name>A0AAE3KKT8_9PSEU</name>
<accession>A0AAE3KKT8</accession>
<reference evidence="2" key="1">
    <citation type="submission" date="2022-06" db="EMBL/GenBank/DDBJ databases">
        <title>Genomic Encyclopedia of Archaeal and Bacterial Type Strains, Phase II (KMG-II): from individual species to whole genera.</title>
        <authorList>
            <person name="Goeker M."/>
        </authorList>
    </citation>
    <scope>NUCLEOTIDE SEQUENCE</scope>
    <source>
        <strain evidence="2">DSM 43935</strain>
    </source>
</reference>
<organism evidence="2 3">
    <name type="scientific">Goodfellowiella coeruleoviolacea</name>
    <dbReference type="NCBI Taxonomy" id="334858"/>
    <lineage>
        <taxon>Bacteria</taxon>
        <taxon>Bacillati</taxon>
        <taxon>Actinomycetota</taxon>
        <taxon>Actinomycetes</taxon>
        <taxon>Pseudonocardiales</taxon>
        <taxon>Pseudonocardiaceae</taxon>
        <taxon>Goodfellowiella</taxon>
    </lineage>
</organism>
<evidence type="ECO:0000256" key="1">
    <source>
        <dbReference type="SAM" id="MobiDB-lite"/>
    </source>
</evidence>
<dbReference type="AlphaFoldDB" id="A0AAE3KKT8"/>
<feature type="region of interest" description="Disordered" evidence="1">
    <location>
        <begin position="62"/>
        <end position="103"/>
    </location>
</feature>
<feature type="compositionally biased region" description="Gly residues" evidence="1">
    <location>
        <begin position="85"/>
        <end position="98"/>
    </location>
</feature>
<keyword evidence="3" id="KW-1185">Reference proteome</keyword>
<dbReference type="Proteomes" id="UP001206128">
    <property type="component" value="Unassembled WGS sequence"/>
</dbReference>
<protein>
    <submittedName>
        <fullName evidence="2">Uncharacterized protein</fullName>
    </submittedName>
</protein>
<comment type="caution">
    <text evidence="2">The sequence shown here is derived from an EMBL/GenBank/DDBJ whole genome shotgun (WGS) entry which is preliminary data.</text>
</comment>
<evidence type="ECO:0000313" key="3">
    <source>
        <dbReference type="Proteomes" id="UP001206128"/>
    </source>
</evidence>
<sequence>MAVTYPTGLPPASGLLHLADANILLLLDADPAEPDYSAPNSRPRGLRADKGLVMGNSIDQALNPWRHNGERPPTGAADATAPMSAGGGGGGGNGGSGGITVDPAALRRGSSAAGELLDRVNKDGRLVDDANNTAASALSAENFQLGKALKNTADLWYQQVTTLAQACHKIEESLAANAEGHQLTEDANEMSMSQISQSFN</sequence>
<dbReference type="EMBL" id="JAMTCK010000020">
    <property type="protein sequence ID" value="MCP2169714.1"/>
    <property type="molecule type" value="Genomic_DNA"/>
</dbReference>
<proteinExistence type="predicted"/>